<dbReference type="STRING" id="1469948.GCA_000732725_03475"/>
<dbReference type="RefSeq" id="WP_242843332.1">
    <property type="nucleotide sequence ID" value="NZ_JPNB01000002.1"/>
</dbReference>
<evidence type="ECO:0000313" key="2">
    <source>
        <dbReference type="EMBL" id="TCL54851.1"/>
    </source>
</evidence>
<accession>A0A4R1QPM1</accession>
<dbReference type="Pfam" id="PF13788">
    <property type="entry name" value="DUF4180"/>
    <property type="match status" value="1"/>
</dbReference>
<dbReference type="AlphaFoldDB" id="A0A4R1QPM1"/>
<keyword evidence="3" id="KW-1185">Reference proteome</keyword>
<name>A0A4R1QPM1_9FIRM</name>
<organism evidence="2 3">
    <name type="scientific">Kineothrix alysoides</name>
    <dbReference type="NCBI Taxonomy" id="1469948"/>
    <lineage>
        <taxon>Bacteria</taxon>
        <taxon>Bacillati</taxon>
        <taxon>Bacillota</taxon>
        <taxon>Clostridia</taxon>
        <taxon>Lachnospirales</taxon>
        <taxon>Lachnospiraceae</taxon>
        <taxon>Kineothrix</taxon>
    </lineage>
</organism>
<dbReference type="Proteomes" id="UP000295718">
    <property type="component" value="Unassembled WGS sequence"/>
</dbReference>
<protein>
    <submittedName>
        <fullName evidence="2">Uncharacterized protein DUF4180</fullName>
    </submittedName>
</protein>
<comment type="caution">
    <text evidence="2">The sequence shown here is derived from an EMBL/GenBank/DDBJ whole genome shotgun (WGS) entry which is preliminary data.</text>
</comment>
<gene>
    <name evidence="2" type="ORF">EDD76_11893</name>
</gene>
<dbReference type="EMBL" id="SLUO01000018">
    <property type="protein sequence ID" value="TCL54851.1"/>
    <property type="molecule type" value="Genomic_DNA"/>
</dbReference>
<proteinExistence type="predicted"/>
<feature type="domain" description="DUF4180" evidence="1">
    <location>
        <begin position="22"/>
        <end position="128"/>
    </location>
</feature>
<reference evidence="2 3" key="1">
    <citation type="submission" date="2019-03" db="EMBL/GenBank/DDBJ databases">
        <title>Genomic Encyclopedia of Type Strains, Phase IV (KMG-IV): sequencing the most valuable type-strain genomes for metagenomic binning, comparative biology and taxonomic classification.</title>
        <authorList>
            <person name="Goeker M."/>
        </authorList>
    </citation>
    <scope>NUCLEOTIDE SEQUENCE [LARGE SCALE GENOMIC DNA]</scope>
    <source>
        <strain evidence="2 3">DSM 100556</strain>
    </source>
</reference>
<dbReference type="InterPro" id="IPR025438">
    <property type="entry name" value="DUF4180"/>
</dbReference>
<sequence>MMQTEFIQVGEIQLEKISEGEKTAVYIHTNEPVITDTQSALDLMATVRYEVDCDIFLLDKANIKEEFFDLSTRLAGEIAQKYVNYGVKLVIIGDFSAYTSKSLHDFIYECNNGKDLFFVSGREEALERVFPA</sequence>
<evidence type="ECO:0000313" key="3">
    <source>
        <dbReference type="Proteomes" id="UP000295718"/>
    </source>
</evidence>
<evidence type="ECO:0000259" key="1">
    <source>
        <dbReference type="Pfam" id="PF13788"/>
    </source>
</evidence>